<dbReference type="Proteomes" id="UP001150925">
    <property type="component" value="Unassembled WGS sequence"/>
</dbReference>
<dbReference type="EC" id="4.2.1.75" evidence="3"/>
<keyword evidence="3" id="KW-0456">Lyase</keyword>
<dbReference type="GO" id="GO:0004852">
    <property type="term" value="F:uroporphyrinogen-III synthase activity"/>
    <property type="evidence" value="ECO:0007669"/>
    <property type="project" value="UniProtKB-EC"/>
</dbReference>
<keyword evidence="4" id="KW-1185">Reference proteome</keyword>
<feature type="domain" description="Tetrapyrrole biosynthesis uroporphyrinogen III synthase" evidence="2">
    <location>
        <begin position="192"/>
        <end position="322"/>
    </location>
</feature>
<evidence type="ECO:0000313" key="4">
    <source>
        <dbReference type="Proteomes" id="UP001150925"/>
    </source>
</evidence>
<comment type="caution">
    <text evidence="3">The sequence shown here is derived from an EMBL/GenBank/DDBJ whole genome shotgun (WGS) entry which is preliminary data.</text>
</comment>
<feature type="domain" description="Tetrapyrrole biosynthesis uroporphyrinogen III synthase" evidence="2">
    <location>
        <begin position="35"/>
        <end position="148"/>
    </location>
</feature>
<dbReference type="InterPro" id="IPR003754">
    <property type="entry name" value="4pyrrol_synth_uPrphyn_synth"/>
</dbReference>
<dbReference type="CDD" id="cd06578">
    <property type="entry name" value="HemD"/>
    <property type="match status" value="1"/>
</dbReference>
<evidence type="ECO:0000259" key="2">
    <source>
        <dbReference type="Pfam" id="PF02602"/>
    </source>
</evidence>
<reference evidence="3" key="1">
    <citation type="submission" date="2022-07" db="EMBL/GenBank/DDBJ databases">
        <title>Phylogenomic reconstructions and comparative analyses of Kickxellomycotina fungi.</title>
        <authorList>
            <person name="Reynolds N.K."/>
            <person name="Stajich J.E."/>
            <person name="Barry K."/>
            <person name="Grigoriev I.V."/>
            <person name="Crous P."/>
            <person name="Smith M.E."/>
        </authorList>
    </citation>
    <scope>NUCLEOTIDE SEQUENCE</scope>
    <source>
        <strain evidence="3">RSA 1196</strain>
    </source>
</reference>
<dbReference type="GO" id="GO:0006780">
    <property type="term" value="P:uroporphyrinogen III biosynthetic process"/>
    <property type="evidence" value="ECO:0007669"/>
    <property type="project" value="InterPro"/>
</dbReference>
<dbReference type="InterPro" id="IPR039793">
    <property type="entry name" value="UROS/Hem4"/>
</dbReference>
<dbReference type="Pfam" id="PF02602">
    <property type="entry name" value="HEM4"/>
    <property type="match status" value="2"/>
</dbReference>
<feature type="compositionally biased region" description="Polar residues" evidence="1">
    <location>
        <begin position="168"/>
        <end position="187"/>
    </location>
</feature>
<dbReference type="Gene3D" id="3.40.50.10090">
    <property type="match status" value="2"/>
</dbReference>
<evidence type="ECO:0000256" key="1">
    <source>
        <dbReference type="SAM" id="MobiDB-lite"/>
    </source>
</evidence>
<dbReference type="EMBL" id="JANBPY010000947">
    <property type="protein sequence ID" value="KAJ1962554.1"/>
    <property type="molecule type" value="Genomic_DNA"/>
</dbReference>
<accession>A0A9W8ATZ5</accession>
<dbReference type="InterPro" id="IPR036108">
    <property type="entry name" value="4pyrrol_syn_uPrphyn_synt_sf"/>
</dbReference>
<dbReference type="SUPFAM" id="SSF69618">
    <property type="entry name" value="HemD-like"/>
    <property type="match status" value="1"/>
</dbReference>
<dbReference type="PANTHER" id="PTHR12390:SF0">
    <property type="entry name" value="UROPORPHYRINOGEN-III SYNTHASE"/>
    <property type="match status" value="1"/>
</dbReference>
<dbReference type="PANTHER" id="PTHR12390">
    <property type="entry name" value="UROPORPHYRINOGEN III SYNTHASE"/>
    <property type="match status" value="1"/>
</dbReference>
<gene>
    <name evidence="3" type="primary">HEM4</name>
    <name evidence="3" type="ORF">IWQ62_003487</name>
</gene>
<evidence type="ECO:0000313" key="3">
    <source>
        <dbReference type="EMBL" id="KAJ1962554.1"/>
    </source>
</evidence>
<dbReference type="GO" id="GO:0005829">
    <property type="term" value="C:cytosol"/>
    <property type="evidence" value="ECO:0007669"/>
    <property type="project" value="TreeGrafter"/>
</dbReference>
<sequence length="343" mass="37704">MHILLLRDPSCPLRSDFSGERQLTESSRSCPQEDPYAKEFKNYHYRTSSIPVLTHHCLNLAPLRTILKSDPTHTYWGIVVTSAKTVQALEQAIPPQSNESPSALWSNLPVFVVGESTKRACQRFFPTEQPILGADSGNAEQLANFIHDYYQIHHISAEDRGAGFHRTLGSSSSSGDQAQHDNLSSPGPTRPSLLYLVSQIRRPTLIHGLLPRGISVTELAVYNTVPNPEFNTLIEQYLKPDVRLCGENTLPAATPSTRLPFQWVVFFSPSGVDAALPTLRAWNCTPPNVHYAAIGLTTAQHLVQSYGLTPALVASQPTPQCLAKEVHHHVYGSANGHPIPPMG</sequence>
<dbReference type="OrthoDB" id="5595751at2759"/>
<dbReference type="AlphaFoldDB" id="A0A9W8ATZ5"/>
<protein>
    <submittedName>
        <fullName evidence="3">Uroporphyrinogen-III synthase</fullName>
        <ecNumber evidence="3">4.2.1.75</ecNumber>
    </submittedName>
</protein>
<organism evidence="3 4">
    <name type="scientific">Dispira parvispora</name>
    <dbReference type="NCBI Taxonomy" id="1520584"/>
    <lineage>
        <taxon>Eukaryota</taxon>
        <taxon>Fungi</taxon>
        <taxon>Fungi incertae sedis</taxon>
        <taxon>Zoopagomycota</taxon>
        <taxon>Kickxellomycotina</taxon>
        <taxon>Dimargaritomycetes</taxon>
        <taxon>Dimargaritales</taxon>
        <taxon>Dimargaritaceae</taxon>
        <taxon>Dispira</taxon>
    </lineage>
</organism>
<proteinExistence type="predicted"/>
<feature type="region of interest" description="Disordered" evidence="1">
    <location>
        <begin position="163"/>
        <end position="190"/>
    </location>
</feature>
<name>A0A9W8ATZ5_9FUNG</name>